<name>A0A072PJZ9_9EURO</name>
<dbReference type="AlphaFoldDB" id="A0A072PJZ9"/>
<reference evidence="1 2" key="1">
    <citation type="submission" date="2013-03" db="EMBL/GenBank/DDBJ databases">
        <title>The Genome Sequence of Exophiala aquamarina CBS 119918.</title>
        <authorList>
            <consortium name="The Broad Institute Genomics Platform"/>
            <person name="Cuomo C."/>
            <person name="de Hoog S."/>
            <person name="Gorbushina A."/>
            <person name="Walker B."/>
            <person name="Young S.K."/>
            <person name="Zeng Q."/>
            <person name="Gargeya S."/>
            <person name="Fitzgerald M."/>
            <person name="Haas B."/>
            <person name="Abouelleil A."/>
            <person name="Allen A.W."/>
            <person name="Alvarado L."/>
            <person name="Arachchi H.M."/>
            <person name="Berlin A.M."/>
            <person name="Chapman S.B."/>
            <person name="Gainer-Dewar J."/>
            <person name="Goldberg J."/>
            <person name="Griggs A."/>
            <person name="Gujja S."/>
            <person name="Hansen M."/>
            <person name="Howarth C."/>
            <person name="Imamovic A."/>
            <person name="Ireland A."/>
            <person name="Larimer J."/>
            <person name="McCowan C."/>
            <person name="Murphy C."/>
            <person name="Pearson M."/>
            <person name="Poon T.W."/>
            <person name="Priest M."/>
            <person name="Roberts A."/>
            <person name="Saif S."/>
            <person name="Shea T."/>
            <person name="Sisk P."/>
            <person name="Sykes S."/>
            <person name="Wortman J."/>
            <person name="Nusbaum C."/>
            <person name="Birren B."/>
        </authorList>
    </citation>
    <scope>NUCLEOTIDE SEQUENCE [LARGE SCALE GENOMIC DNA]</scope>
    <source>
        <strain evidence="1 2">CBS 119918</strain>
    </source>
</reference>
<sequence>MCFHDWSISHVLWDNRCFYTDNYYPVTDKVIWSISVLQICPRDSHSRLFFDAVCNTPTAKIFFSIWFDVFLDSVEDGK</sequence>
<dbReference type="VEuPathDB" id="FungiDB:A1O9_08561"/>
<dbReference type="Proteomes" id="UP000027920">
    <property type="component" value="Unassembled WGS sequence"/>
</dbReference>
<accession>A0A072PJZ9</accession>
<dbReference type="RefSeq" id="XP_013258400.1">
    <property type="nucleotide sequence ID" value="XM_013402946.1"/>
</dbReference>
<evidence type="ECO:0000313" key="2">
    <source>
        <dbReference type="Proteomes" id="UP000027920"/>
    </source>
</evidence>
<organism evidence="1 2">
    <name type="scientific">Exophiala aquamarina CBS 119918</name>
    <dbReference type="NCBI Taxonomy" id="1182545"/>
    <lineage>
        <taxon>Eukaryota</taxon>
        <taxon>Fungi</taxon>
        <taxon>Dikarya</taxon>
        <taxon>Ascomycota</taxon>
        <taxon>Pezizomycotina</taxon>
        <taxon>Eurotiomycetes</taxon>
        <taxon>Chaetothyriomycetidae</taxon>
        <taxon>Chaetothyriales</taxon>
        <taxon>Herpotrichiellaceae</taxon>
        <taxon>Exophiala</taxon>
    </lineage>
</organism>
<dbReference type="GeneID" id="25283473"/>
<proteinExistence type="predicted"/>
<gene>
    <name evidence="1" type="ORF">A1O9_08561</name>
</gene>
<keyword evidence="2" id="KW-1185">Reference proteome</keyword>
<comment type="caution">
    <text evidence="1">The sequence shown here is derived from an EMBL/GenBank/DDBJ whole genome shotgun (WGS) entry which is preliminary data.</text>
</comment>
<evidence type="ECO:0000313" key="1">
    <source>
        <dbReference type="EMBL" id="KEF55810.1"/>
    </source>
</evidence>
<protein>
    <submittedName>
        <fullName evidence="1">Uncharacterized protein</fullName>
    </submittedName>
</protein>
<dbReference type="HOGENOM" id="CLU_2622045_0_0_1"/>
<dbReference type="EMBL" id="AMGV01000007">
    <property type="protein sequence ID" value="KEF55810.1"/>
    <property type="molecule type" value="Genomic_DNA"/>
</dbReference>